<dbReference type="CDD" id="cd14728">
    <property type="entry name" value="Ere-like"/>
    <property type="match status" value="1"/>
</dbReference>
<reference evidence="1 2" key="1">
    <citation type="submission" date="2020-06" db="EMBL/GenBank/DDBJ databases">
        <title>Genome mining for natural products.</title>
        <authorList>
            <person name="Zhang B."/>
            <person name="Shi J."/>
            <person name="Ge H."/>
        </authorList>
    </citation>
    <scope>NUCLEOTIDE SEQUENCE [LARGE SCALE GENOMIC DNA]</scope>
    <source>
        <strain evidence="1 2">NA00687</strain>
    </source>
</reference>
<dbReference type="PANTHER" id="PTHR31299">
    <property type="entry name" value="ESTERASE, PUTATIVE (AFU_ORTHOLOGUE AFUA_1G05850)-RELATED"/>
    <property type="match status" value="1"/>
</dbReference>
<gene>
    <name evidence="1" type="ORF">HUT08_13285</name>
</gene>
<dbReference type="InterPro" id="IPR007815">
    <property type="entry name" value="Emycin_Estase"/>
</dbReference>
<accession>A0A7H8N792</accession>
<dbReference type="Gene3D" id="3.30.1870.10">
    <property type="entry name" value="EreA-like, domain 2"/>
    <property type="match status" value="1"/>
</dbReference>
<dbReference type="Pfam" id="PF05139">
    <property type="entry name" value="Erythro_esteras"/>
    <property type="match status" value="1"/>
</dbReference>
<keyword evidence="2" id="KW-1185">Reference proteome</keyword>
<name>A0A7H8N792_9ACTN</name>
<evidence type="ECO:0000313" key="2">
    <source>
        <dbReference type="Proteomes" id="UP000509303"/>
    </source>
</evidence>
<dbReference type="Gene3D" id="3.40.1660.10">
    <property type="entry name" value="EreA-like (biosynthetic domain)"/>
    <property type="match status" value="1"/>
</dbReference>
<dbReference type="Proteomes" id="UP000509303">
    <property type="component" value="Chromosome"/>
</dbReference>
<organism evidence="1 2">
    <name type="scientific">Streptomyces buecherae</name>
    <dbReference type="NCBI Taxonomy" id="2763006"/>
    <lineage>
        <taxon>Bacteria</taxon>
        <taxon>Bacillati</taxon>
        <taxon>Actinomycetota</taxon>
        <taxon>Actinomycetes</taxon>
        <taxon>Kitasatosporales</taxon>
        <taxon>Streptomycetaceae</taxon>
        <taxon>Streptomyces</taxon>
    </lineage>
</organism>
<dbReference type="AlphaFoldDB" id="A0A7H8N792"/>
<evidence type="ECO:0000313" key="1">
    <source>
        <dbReference type="EMBL" id="QKW50351.1"/>
    </source>
</evidence>
<sequence>MPAPADPPEPLPVPDGGAGATAVRHWIAGHAHPLPDVSARAPLDHLAPLRAMVGDARVVGLGAATRGAAELTTLAHQLIRYLVEELGFRSLALDEDWSKGLQYDAYAAGTTVPGYGGDGPVSPRELLADAGQPYRCAEFLAVLHWIRAFNQRHPDDRVRVVGLDRGAVEAHVYDAVTDHVRATAPDRLPRLLDLYAALRPSRPVAEHVRWYAALPDQAPLRAAARRAREVVAGLPAGPGRALALRHARVIEGFYAYHGRDQDPEPGGADAVGEADGSPPFMAENAIWWHEHTGHRLILWSGLAHTADGAPLTASHPPAAALSAVAGPPPAAAPAPLWTEGGALRRRFGAGYASVALMFGEGEAPHTIAPPSPGLADAVLSTARPDAYFLDLRAPQPVAAHTWFDAPATVRVVGPGHEAERDADLHLAGGRLASWFDVVAWVPRVTPLDRLP</sequence>
<dbReference type="RefSeq" id="WP_176162086.1">
    <property type="nucleotide sequence ID" value="NZ_CP054929.1"/>
</dbReference>
<proteinExistence type="predicted"/>
<protein>
    <submittedName>
        <fullName evidence="1">Erythromycin esterase family protein</fullName>
    </submittedName>
</protein>
<dbReference type="InterPro" id="IPR052036">
    <property type="entry name" value="Hydrolase/PRTase-associated"/>
</dbReference>
<dbReference type="Gene3D" id="1.20.1440.30">
    <property type="entry name" value="Biosynthetic Protein domain"/>
    <property type="match status" value="1"/>
</dbReference>
<dbReference type="EMBL" id="CP054929">
    <property type="protein sequence ID" value="QKW50351.1"/>
    <property type="molecule type" value="Genomic_DNA"/>
</dbReference>
<dbReference type="PANTHER" id="PTHR31299:SF0">
    <property type="entry name" value="ESTERASE, PUTATIVE (AFU_ORTHOLOGUE AFUA_1G05850)-RELATED"/>
    <property type="match status" value="1"/>
</dbReference>
<dbReference type="SUPFAM" id="SSF159501">
    <property type="entry name" value="EreA/ChaN-like"/>
    <property type="match status" value="1"/>
</dbReference>
<dbReference type="GO" id="GO:0046677">
    <property type="term" value="P:response to antibiotic"/>
    <property type="evidence" value="ECO:0007669"/>
    <property type="project" value="InterPro"/>
</dbReference>